<evidence type="ECO:0000256" key="4">
    <source>
        <dbReference type="ARBA" id="ARBA00022833"/>
    </source>
</evidence>
<dbReference type="InterPro" id="IPR000688">
    <property type="entry name" value="HypA/HybF"/>
</dbReference>
<evidence type="ECO:0000313" key="7">
    <source>
        <dbReference type="Proteomes" id="UP000587462"/>
    </source>
</evidence>
<feature type="binding site" evidence="5">
    <location>
        <position position="92"/>
    </location>
    <ligand>
        <name>Zn(2+)</name>
        <dbReference type="ChEBI" id="CHEBI:29105"/>
    </ligand>
</feature>
<evidence type="ECO:0000313" key="6">
    <source>
        <dbReference type="EMBL" id="NVK76448.1"/>
    </source>
</evidence>
<protein>
    <recommendedName>
        <fullName evidence="5">Hydrogenase maturation factor HypA</fullName>
    </recommendedName>
</protein>
<keyword evidence="7" id="KW-1185">Reference proteome</keyword>
<dbReference type="PIRSF" id="PIRSF004761">
    <property type="entry name" value="Hydrgn_mat_HypA"/>
    <property type="match status" value="1"/>
</dbReference>
<gene>
    <name evidence="5 6" type="primary">hypA</name>
    <name evidence="6" type="ORF">HG542_02105</name>
</gene>
<sequence>MHELSIATAIVERAEETARFHGGRVTAVRVRVGEMAGVVPDALRFSFEVAVEGTALESARLLVEEVPARARCAPCGTGFAVGMPPLLWCPRCDRPAQELVEGRELEVTAIELEEASV</sequence>
<feature type="binding site" evidence="5">
    <location>
        <position position="72"/>
    </location>
    <ligand>
        <name>Zn(2+)</name>
        <dbReference type="ChEBI" id="CHEBI:29105"/>
    </ligand>
</feature>
<dbReference type="GO" id="GO:0051604">
    <property type="term" value="P:protein maturation"/>
    <property type="evidence" value="ECO:0007669"/>
    <property type="project" value="InterPro"/>
</dbReference>
<dbReference type="NCBIfam" id="TIGR00100">
    <property type="entry name" value="hypA"/>
    <property type="match status" value="1"/>
</dbReference>
<evidence type="ECO:0000256" key="2">
    <source>
        <dbReference type="ARBA" id="ARBA00022596"/>
    </source>
</evidence>
<keyword evidence="3 5" id="KW-0479">Metal-binding</keyword>
<feature type="binding site" evidence="5">
    <location>
        <position position="2"/>
    </location>
    <ligand>
        <name>Ni(2+)</name>
        <dbReference type="ChEBI" id="CHEBI:49786"/>
    </ligand>
</feature>
<dbReference type="PROSITE" id="PS01249">
    <property type="entry name" value="HYPA"/>
    <property type="match status" value="1"/>
</dbReference>
<dbReference type="Pfam" id="PF01155">
    <property type="entry name" value="HypA"/>
    <property type="match status" value="1"/>
</dbReference>
<name>A0A7Y7AZV4_STRMO</name>
<evidence type="ECO:0000256" key="3">
    <source>
        <dbReference type="ARBA" id="ARBA00022723"/>
    </source>
</evidence>
<comment type="similarity">
    <text evidence="1 5">Belongs to the HypA/HybF family.</text>
</comment>
<accession>A0A7Y7AZV4</accession>
<dbReference type="HAMAP" id="MF_00213">
    <property type="entry name" value="HypA_HybF"/>
    <property type="match status" value="1"/>
</dbReference>
<keyword evidence="4 5" id="KW-0862">Zinc</keyword>
<reference evidence="6 7" key="1">
    <citation type="submission" date="2020-04" db="EMBL/GenBank/DDBJ databases">
        <title>Draft Genome Sequence of Streptomyces morookaense DSM 40503, an 8-azaguanine-producing strain.</title>
        <authorList>
            <person name="Qi J."/>
            <person name="Gao J.-M."/>
        </authorList>
    </citation>
    <scope>NUCLEOTIDE SEQUENCE [LARGE SCALE GENOMIC DNA]</scope>
    <source>
        <strain evidence="6 7">DSM 40503</strain>
    </source>
</reference>
<dbReference type="GO" id="GO:0016151">
    <property type="term" value="F:nickel cation binding"/>
    <property type="evidence" value="ECO:0007669"/>
    <property type="project" value="UniProtKB-UniRule"/>
</dbReference>
<dbReference type="PANTHER" id="PTHR34535:SF3">
    <property type="entry name" value="HYDROGENASE MATURATION FACTOR HYPA"/>
    <property type="match status" value="1"/>
</dbReference>
<dbReference type="Proteomes" id="UP000587462">
    <property type="component" value="Unassembled WGS sequence"/>
</dbReference>
<dbReference type="RefSeq" id="WP_171078250.1">
    <property type="nucleotide sequence ID" value="NZ_BNBU01000001.1"/>
</dbReference>
<proteinExistence type="inferred from homology"/>
<dbReference type="EMBL" id="JABBXF010000004">
    <property type="protein sequence ID" value="NVK76448.1"/>
    <property type="molecule type" value="Genomic_DNA"/>
</dbReference>
<feature type="binding site" evidence="5">
    <location>
        <position position="75"/>
    </location>
    <ligand>
        <name>Zn(2+)</name>
        <dbReference type="ChEBI" id="CHEBI:29105"/>
    </ligand>
</feature>
<keyword evidence="2 5" id="KW-0533">Nickel</keyword>
<feature type="binding site" evidence="5">
    <location>
        <position position="89"/>
    </location>
    <ligand>
        <name>Zn(2+)</name>
        <dbReference type="ChEBI" id="CHEBI:29105"/>
    </ligand>
</feature>
<dbReference type="AlphaFoldDB" id="A0A7Y7AZV4"/>
<evidence type="ECO:0000256" key="5">
    <source>
        <dbReference type="HAMAP-Rule" id="MF_00213"/>
    </source>
</evidence>
<dbReference type="GO" id="GO:0008270">
    <property type="term" value="F:zinc ion binding"/>
    <property type="evidence" value="ECO:0007669"/>
    <property type="project" value="UniProtKB-UniRule"/>
</dbReference>
<dbReference type="Gene3D" id="3.30.2320.80">
    <property type="match status" value="1"/>
</dbReference>
<comment type="function">
    <text evidence="5">Involved in the maturation of [NiFe] hydrogenases. Required for nickel insertion into the metal center of the hydrogenase.</text>
</comment>
<comment type="caution">
    <text evidence="6">The sequence shown here is derived from an EMBL/GenBank/DDBJ whole genome shotgun (WGS) entry which is preliminary data.</text>
</comment>
<dbReference type="PANTHER" id="PTHR34535">
    <property type="entry name" value="HYDROGENASE MATURATION FACTOR HYPA"/>
    <property type="match status" value="1"/>
</dbReference>
<organism evidence="6 7">
    <name type="scientific">Streptomyces morookaense</name>
    <name type="common">Streptoverticillium morookaense</name>
    <dbReference type="NCBI Taxonomy" id="1970"/>
    <lineage>
        <taxon>Bacteria</taxon>
        <taxon>Bacillati</taxon>
        <taxon>Actinomycetota</taxon>
        <taxon>Actinomycetes</taxon>
        <taxon>Kitasatosporales</taxon>
        <taxon>Streptomycetaceae</taxon>
        <taxon>Streptomyces</taxon>
    </lineage>
</organism>
<evidence type="ECO:0000256" key="1">
    <source>
        <dbReference type="ARBA" id="ARBA00010748"/>
    </source>
</evidence>
<dbReference type="InterPro" id="IPR020538">
    <property type="entry name" value="Hydgase_Ni_incorp_HypA/HybF_CS"/>
</dbReference>